<evidence type="ECO:0000313" key="4">
    <source>
        <dbReference type="Proteomes" id="UP000003781"/>
    </source>
</evidence>
<evidence type="ECO:0000313" key="3">
    <source>
        <dbReference type="EMBL" id="EAZ89098.1"/>
    </source>
</evidence>
<comment type="caution">
    <text evidence="3">The sequence shown here is derived from an EMBL/GenBank/DDBJ whole genome shotgun (WGS) entry which is preliminary data.</text>
</comment>
<dbReference type="Proteomes" id="UP000003781">
    <property type="component" value="Unassembled WGS sequence"/>
</dbReference>
<feature type="compositionally biased region" description="Low complexity" evidence="1">
    <location>
        <begin position="95"/>
        <end position="105"/>
    </location>
</feature>
<name>A3IWP3_9CHRO</name>
<gene>
    <name evidence="3" type="primary">gyrB</name>
    <name evidence="3" type="ORF">CY0110_00730</name>
</gene>
<feature type="transmembrane region" description="Helical" evidence="2">
    <location>
        <begin position="6"/>
        <end position="28"/>
    </location>
</feature>
<dbReference type="AlphaFoldDB" id="A3IWP3"/>
<sequence length="121" mass="12110">MKGTYVALIALGTGVVGLAVGVLGAGFIGKGAVVGGAIGGAMAGICATTDAAVDSGLINEEQVEQLATSIGEKFAQNHPDLTKNIAEAPPPGSVPPINISQSPSPNCDRVIQGIFQQIRQD</sequence>
<protein>
    <submittedName>
        <fullName evidence="3">DNA gyrase subunit B</fullName>
    </submittedName>
</protein>
<dbReference type="RefSeq" id="WP_008277800.1">
    <property type="nucleotide sequence ID" value="NZ_AAXW01000054.1"/>
</dbReference>
<evidence type="ECO:0000256" key="2">
    <source>
        <dbReference type="SAM" id="Phobius"/>
    </source>
</evidence>
<accession>A3IWP3</accession>
<keyword evidence="2" id="KW-1133">Transmembrane helix</keyword>
<organism evidence="3 4">
    <name type="scientific">Crocosphaera chwakensis CCY0110</name>
    <dbReference type="NCBI Taxonomy" id="391612"/>
    <lineage>
        <taxon>Bacteria</taxon>
        <taxon>Bacillati</taxon>
        <taxon>Cyanobacteriota</taxon>
        <taxon>Cyanophyceae</taxon>
        <taxon>Oscillatoriophycideae</taxon>
        <taxon>Chroococcales</taxon>
        <taxon>Aphanothecaceae</taxon>
        <taxon>Crocosphaera</taxon>
        <taxon>Crocosphaera chwakensis</taxon>
    </lineage>
</organism>
<keyword evidence="2" id="KW-0472">Membrane</keyword>
<reference evidence="3 4" key="1">
    <citation type="submission" date="2007-03" db="EMBL/GenBank/DDBJ databases">
        <authorList>
            <person name="Stal L."/>
            <person name="Ferriera S."/>
            <person name="Johnson J."/>
            <person name="Kravitz S."/>
            <person name="Beeson K."/>
            <person name="Sutton G."/>
            <person name="Rogers Y.-H."/>
            <person name="Friedman R."/>
            <person name="Frazier M."/>
            <person name="Venter J.C."/>
        </authorList>
    </citation>
    <scope>NUCLEOTIDE SEQUENCE [LARGE SCALE GENOMIC DNA]</scope>
    <source>
        <strain evidence="3 4">CCY0110</strain>
    </source>
</reference>
<dbReference type="EMBL" id="AAXW01000054">
    <property type="protein sequence ID" value="EAZ89098.1"/>
    <property type="molecule type" value="Genomic_DNA"/>
</dbReference>
<keyword evidence="2" id="KW-0812">Transmembrane</keyword>
<feature type="region of interest" description="Disordered" evidence="1">
    <location>
        <begin position="84"/>
        <end position="105"/>
    </location>
</feature>
<proteinExistence type="predicted"/>
<keyword evidence="4" id="KW-1185">Reference proteome</keyword>
<evidence type="ECO:0000256" key="1">
    <source>
        <dbReference type="SAM" id="MobiDB-lite"/>
    </source>
</evidence>